<evidence type="ECO:0000256" key="4">
    <source>
        <dbReference type="SAM" id="MobiDB-lite"/>
    </source>
</evidence>
<accession>A0A8C5QBV0</accession>
<dbReference type="GO" id="GO:0005737">
    <property type="term" value="C:cytoplasm"/>
    <property type="evidence" value="ECO:0007669"/>
    <property type="project" value="UniProtKB-SubCell"/>
</dbReference>
<evidence type="ECO:0000313" key="6">
    <source>
        <dbReference type="Proteomes" id="UP000694569"/>
    </source>
</evidence>
<reference evidence="5" key="1">
    <citation type="submission" date="2025-08" db="UniProtKB">
        <authorList>
            <consortium name="Ensembl"/>
        </authorList>
    </citation>
    <scope>IDENTIFICATION</scope>
</reference>
<dbReference type="GeneTree" id="ENSGT00390000009802"/>
<comment type="subcellular location">
    <subcellularLocation>
        <location evidence="1">Cytoplasm</location>
    </subcellularLocation>
</comment>
<dbReference type="PRINTS" id="PR02055">
    <property type="entry name" value="PROTEINF105"/>
</dbReference>
<evidence type="ECO:0000313" key="5">
    <source>
        <dbReference type="Ensembl" id="ENSLLEP00000034312.1"/>
    </source>
</evidence>
<dbReference type="InterPro" id="IPR023235">
    <property type="entry name" value="FAM105"/>
</dbReference>
<dbReference type="OrthoDB" id="5962728at2759"/>
<dbReference type="InterPro" id="IPR023236">
    <property type="entry name" value="OTULINL"/>
</dbReference>
<gene>
    <name evidence="5" type="primary">OTULINL</name>
</gene>
<evidence type="ECO:0000256" key="2">
    <source>
        <dbReference type="ARBA" id="ARBA00010267"/>
    </source>
</evidence>
<dbReference type="AlphaFoldDB" id="A0A8C5QBV0"/>
<keyword evidence="3" id="KW-0963">Cytoplasm</keyword>
<sequence length="376" mass="44480">MALNDRQEEVMAGTNNPGEMARRRHHRAPGYPEHPLSSPPDITAAETTSNQKKPQSLHTHVNTMWKMLTQFLAQAVAVLFMMWQMSKALMSKWCSISFKEFFQLKRNQSVNGELDVQSYCAKKWKGEALHDRQMRKGYEEIYRKHYVKSLRFVKEDNYCSFRAVMFQVFSQGIPFPGWMKEKDILKLPEKLLYSQGCNWIQQFSFGPEKYYGPKVYGKLRKCLEFFKSQWLEISSCKDQTERWKTCKLIFSDEDKENKLYEAVKFLMLYLVIEAYENMKAEQDIASFYNYLFSRESSSDPLSFMMNHLNSVGDSTGLDQIELSLMGYSLELKIKVFRLTKVDKENFEKVYPEDHKREWHEILLVTEDDKNYNIPVR</sequence>
<comment type="similarity">
    <text evidence="2">Belongs to the peptidase C65 family. Otulin subfamily.</text>
</comment>
<keyword evidence="6" id="KW-1185">Reference proteome</keyword>
<dbReference type="Proteomes" id="UP000694569">
    <property type="component" value="Unplaced"/>
</dbReference>
<dbReference type="Ensembl" id="ENSLLET00000035618.1">
    <property type="protein sequence ID" value="ENSLLEP00000034312.1"/>
    <property type="gene ID" value="ENSLLEG00000021682.1"/>
</dbReference>
<organism evidence="5 6">
    <name type="scientific">Leptobrachium leishanense</name>
    <name type="common">Leishan spiny toad</name>
    <dbReference type="NCBI Taxonomy" id="445787"/>
    <lineage>
        <taxon>Eukaryota</taxon>
        <taxon>Metazoa</taxon>
        <taxon>Chordata</taxon>
        <taxon>Craniata</taxon>
        <taxon>Vertebrata</taxon>
        <taxon>Euteleostomi</taxon>
        <taxon>Amphibia</taxon>
        <taxon>Batrachia</taxon>
        <taxon>Anura</taxon>
        <taxon>Pelobatoidea</taxon>
        <taxon>Megophryidae</taxon>
        <taxon>Leptobrachium</taxon>
    </lineage>
</organism>
<proteinExistence type="inferred from homology"/>
<protein>
    <submittedName>
        <fullName evidence="5">OTU deubiquitinase with linear linkage specificity like</fullName>
    </submittedName>
</protein>
<evidence type="ECO:0000256" key="1">
    <source>
        <dbReference type="ARBA" id="ARBA00004496"/>
    </source>
</evidence>
<feature type="compositionally biased region" description="Polar residues" evidence="4">
    <location>
        <begin position="45"/>
        <end position="57"/>
    </location>
</feature>
<evidence type="ECO:0000256" key="3">
    <source>
        <dbReference type="ARBA" id="ARBA00022490"/>
    </source>
</evidence>
<dbReference type="PANTHER" id="PTHR33662">
    <property type="entry name" value="OTU DEUBIQUITINASE WITH LINEAR LINKAGE-SPECIFICITY A-RELATED"/>
    <property type="match status" value="1"/>
</dbReference>
<dbReference type="Pfam" id="PF16218">
    <property type="entry name" value="Peptidase_C101"/>
    <property type="match status" value="1"/>
</dbReference>
<name>A0A8C5QBV0_9ANUR</name>
<feature type="region of interest" description="Disordered" evidence="4">
    <location>
        <begin position="1"/>
        <end position="57"/>
    </location>
</feature>
<dbReference type="PANTHER" id="PTHR33662:SF1">
    <property type="entry name" value="INACTIVE UBIQUITIN THIOESTERASE OTULINL"/>
    <property type="match status" value="1"/>
</dbReference>
<dbReference type="PRINTS" id="PR02056">
    <property type="entry name" value="PROTEINF105A"/>
</dbReference>
<reference evidence="5" key="2">
    <citation type="submission" date="2025-09" db="UniProtKB">
        <authorList>
            <consortium name="Ensembl"/>
        </authorList>
    </citation>
    <scope>IDENTIFICATION</scope>
</reference>